<comment type="caution">
    <text evidence="1">The sequence shown here is derived from an EMBL/GenBank/DDBJ whole genome shotgun (WGS) entry which is preliminary data.</text>
</comment>
<name>A0ACC0BRZ5_CATRO</name>
<evidence type="ECO:0000313" key="2">
    <source>
        <dbReference type="Proteomes" id="UP001060085"/>
    </source>
</evidence>
<sequence length="133" mass="15233">MGLESWSILYRLRKAVKKIRFLLNFDISKLKIASMMIGAKRMSLSFNDRPGLRGCIEDSNSNNSRDSPAKTLQRTISYPSSSSSDDHHHQQDDIDKRADLFIANFYKQLQLERQISLELRYARGNSFSSSSSP</sequence>
<proteinExistence type="predicted"/>
<dbReference type="EMBL" id="CM044702">
    <property type="protein sequence ID" value="KAI5675371.1"/>
    <property type="molecule type" value="Genomic_DNA"/>
</dbReference>
<keyword evidence="2" id="KW-1185">Reference proteome</keyword>
<evidence type="ECO:0000313" key="1">
    <source>
        <dbReference type="EMBL" id="KAI5675371.1"/>
    </source>
</evidence>
<accession>A0ACC0BRZ5</accession>
<organism evidence="1 2">
    <name type="scientific">Catharanthus roseus</name>
    <name type="common">Madagascar periwinkle</name>
    <name type="synonym">Vinca rosea</name>
    <dbReference type="NCBI Taxonomy" id="4058"/>
    <lineage>
        <taxon>Eukaryota</taxon>
        <taxon>Viridiplantae</taxon>
        <taxon>Streptophyta</taxon>
        <taxon>Embryophyta</taxon>
        <taxon>Tracheophyta</taxon>
        <taxon>Spermatophyta</taxon>
        <taxon>Magnoliopsida</taxon>
        <taxon>eudicotyledons</taxon>
        <taxon>Gunneridae</taxon>
        <taxon>Pentapetalae</taxon>
        <taxon>asterids</taxon>
        <taxon>lamiids</taxon>
        <taxon>Gentianales</taxon>
        <taxon>Apocynaceae</taxon>
        <taxon>Rauvolfioideae</taxon>
        <taxon>Vinceae</taxon>
        <taxon>Catharanthinae</taxon>
        <taxon>Catharanthus</taxon>
    </lineage>
</organism>
<dbReference type="Proteomes" id="UP001060085">
    <property type="component" value="Linkage Group LG02"/>
</dbReference>
<protein>
    <submittedName>
        <fullName evidence="1">Uncharacterized protein</fullName>
    </submittedName>
</protein>
<reference evidence="2" key="1">
    <citation type="journal article" date="2023" name="Nat. Plants">
        <title>Single-cell RNA sequencing provides a high-resolution roadmap for understanding the multicellular compartmentation of specialized metabolism.</title>
        <authorList>
            <person name="Sun S."/>
            <person name="Shen X."/>
            <person name="Li Y."/>
            <person name="Li Y."/>
            <person name="Wang S."/>
            <person name="Li R."/>
            <person name="Zhang H."/>
            <person name="Shen G."/>
            <person name="Guo B."/>
            <person name="Wei J."/>
            <person name="Xu J."/>
            <person name="St-Pierre B."/>
            <person name="Chen S."/>
            <person name="Sun C."/>
        </authorList>
    </citation>
    <scope>NUCLEOTIDE SEQUENCE [LARGE SCALE GENOMIC DNA]</scope>
</reference>
<gene>
    <name evidence="1" type="ORF">M9H77_06321</name>
</gene>